<reference evidence="1" key="1">
    <citation type="submission" date="2023-03" db="EMBL/GenBank/DDBJ databases">
        <title>Massive genome expansion in bonnet fungi (Mycena s.s.) driven by repeated elements and novel gene families across ecological guilds.</title>
        <authorList>
            <consortium name="Lawrence Berkeley National Laboratory"/>
            <person name="Harder C.B."/>
            <person name="Miyauchi S."/>
            <person name="Viragh M."/>
            <person name="Kuo A."/>
            <person name="Thoen E."/>
            <person name="Andreopoulos B."/>
            <person name="Lu D."/>
            <person name="Skrede I."/>
            <person name="Drula E."/>
            <person name="Henrissat B."/>
            <person name="Morin E."/>
            <person name="Kohler A."/>
            <person name="Barry K."/>
            <person name="LaButti K."/>
            <person name="Morin E."/>
            <person name="Salamov A."/>
            <person name="Lipzen A."/>
            <person name="Mereny Z."/>
            <person name="Hegedus B."/>
            <person name="Baldrian P."/>
            <person name="Stursova M."/>
            <person name="Weitz H."/>
            <person name="Taylor A."/>
            <person name="Grigoriev I.V."/>
            <person name="Nagy L.G."/>
            <person name="Martin F."/>
            <person name="Kauserud H."/>
        </authorList>
    </citation>
    <scope>NUCLEOTIDE SEQUENCE</scope>
    <source>
        <strain evidence="1">CBHHK173m</strain>
    </source>
</reference>
<protein>
    <recommendedName>
        <fullName evidence="3">F-box domain-containing protein</fullName>
    </recommendedName>
</protein>
<evidence type="ECO:0008006" key="3">
    <source>
        <dbReference type="Google" id="ProtNLM"/>
    </source>
</evidence>
<keyword evidence="2" id="KW-1185">Reference proteome</keyword>
<name>A0AAD6XHQ0_9AGAR</name>
<proteinExistence type="predicted"/>
<gene>
    <name evidence="1" type="ORF">B0H15DRAFT_935435</name>
</gene>
<sequence>MDTVVKEHPARAEALRAHLAAISTTRDARMDALKTTMDTLVKERAAAAEILRARLAATSTLHRMPTEILRRIFSMANRPPPHAVHPTVPWYLGQISRLWRAVAVGLPALWSALGVEVRDEVADECTPAFAEQFRRAGTAPLQVTISGEGSKISASLRVLLGVCDRWEMLTIPFTDYVEDPTRKIMTHSFPSYLLGIQGNTPMLRTLIMGNTHNSPYAPIRVLEFSTPGSTLLNVRAIPLDLPWEHITRFDGIVEWTTFVQVLRGAPHLVECRINGYPGPSPAPLIDDMVVLPNLKRLYVHSARYLQHMTAPALQELAFPGLAPSEDHADRALKFLQRSSCTLLKLSVFDCFGSAASARSYLPLLEALPSLCELTIIVQRSCDVLSRVIPQCLPDGKQQLLPNLTAISFGVTHGVIPENHAVLGVVSARRKGQEGCKPLRFFGLIIDPFYSKPEKLNRAEAVCKKVEQLIEEGLEFGLVQGSGNYSRMLATDLYSMQRCSAYDGISSPSWD</sequence>
<dbReference type="Proteomes" id="UP001222325">
    <property type="component" value="Unassembled WGS sequence"/>
</dbReference>
<evidence type="ECO:0000313" key="1">
    <source>
        <dbReference type="EMBL" id="KAJ7066842.1"/>
    </source>
</evidence>
<organism evidence="1 2">
    <name type="scientific">Mycena belliarum</name>
    <dbReference type="NCBI Taxonomy" id="1033014"/>
    <lineage>
        <taxon>Eukaryota</taxon>
        <taxon>Fungi</taxon>
        <taxon>Dikarya</taxon>
        <taxon>Basidiomycota</taxon>
        <taxon>Agaricomycotina</taxon>
        <taxon>Agaricomycetes</taxon>
        <taxon>Agaricomycetidae</taxon>
        <taxon>Agaricales</taxon>
        <taxon>Marasmiineae</taxon>
        <taxon>Mycenaceae</taxon>
        <taxon>Mycena</taxon>
    </lineage>
</organism>
<dbReference type="EMBL" id="JARJCN010000160">
    <property type="protein sequence ID" value="KAJ7066842.1"/>
    <property type="molecule type" value="Genomic_DNA"/>
</dbReference>
<dbReference type="AlphaFoldDB" id="A0AAD6XHQ0"/>
<comment type="caution">
    <text evidence="1">The sequence shown here is derived from an EMBL/GenBank/DDBJ whole genome shotgun (WGS) entry which is preliminary data.</text>
</comment>
<evidence type="ECO:0000313" key="2">
    <source>
        <dbReference type="Proteomes" id="UP001222325"/>
    </source>
</evidence>
<dbReference type="SUPFAM" id="SSF52047">
    <property type="entry name" value="RNI-like"/>
    <property type="match status" value="1"/>
</dbReference>
<accession>A0AAD6XHQ0</accession>